<dbReference type="Pfam" id="PF16344">
    <property type="entry name" value="FecR_C"/>
    <property type="match status" value="1"/>
</dbReference>
<comment type="caution">
    <text evidence="2">The sequence shown here is derived from an EMBL/GenBank/DDBJ whole genome shotgun (WGS) entry which is preliminary data.</text>
</comment>
<name>A0A645EXG1_9ZZZZ</name>
<evidence type="ECO:0000259" key="1">
    <source>
        <dbReference type="Pfam" id="PF16344"/>
    </source>
</evidence>
<organism evidence="2">
    <name type="scientific">bioreactor metagenome</name>
    <dbReference type="NCBI Taxonomy" id="1076179"/>
    <lineage>
        <taxon>unclassified sequences</taxon>
        <taxon>metagenomes</taxon>
        <taxon>ecological metagenomes</taxon>
    </lineage>
</organism>
<protein>
    <recommendedName>
        <fullName evidence="1">Protein FecR C-terminal domain-containing protein</fullName>
    </recommendedName>
</protein>
<dbReference type="AlphaFoldDB" id="A0A645EXG1"/>
<dbReference type="Gene3D" id="2.60.120.1440">
    <property type="match status" value="1"/>
</dbReference>
<evidence type="ECO:0000313" key="2">
    <source>
        <dbReference type="EMBL" id="MPN05124.1"/>
    </source>
</evidence>
<proteinExistence type="predicted"/>
<dbReference type="InterPro" id="IPR012373">
    <property type="entry name" value="Ferrdict_sens_TM"/>
</dbReference>
<reference evidence="2" key="1">
    <citation type="submission" date="2019-08" db="EMBL/GenBank/DDBJ databases">
        <authorList>
            <person name="Kucharzyk K."/>
            <person name="Murdoch R.W."/>
            <person name="Higgins S."/>
            <person name="Loffler F."/>
        </authorList>
    </citation>
    <scope>NUCLEOTIDE SEQUENCE</scope>
</reference>
<dbReference type="PANTHER" id="PTHR30273">
    <property type="entry name" value="PERIPLASMIC SIGNAL SENSOR AND SIGMA FACTOR ACTIVATOR FECR-RELATED"/>
    <property type="match status" value="1"/>
</dbReference>
<accession>A0A645EXG1</accession>
<gene>
    <name evidence="2" type="ORF">SDC9_152374</name>
</gene>
<dbReference type="InterPro" id="IPR032508">
    <property type="entry name" value="FecR_C"/>
</dbReference>
<sequence>MTGTSFNVKAYKHDELLEVVLQEGKITFNTPQQSYQMLPGQLAVYDKIKGLCTIKNVLNSSEASMWKDNYFVFRDTPLAEVLKAVNRRFDVDFNIRDPKALKYSYTITTRHTSIENLVKELEIIAPVKFNLNNNVINISLK</sequence>
<dbReference type="EMBL" id="VSSQ01051036">
    <property type="protein sequence ID" value="MPN05124.1"/>
    <property type="molecule type" value="Genomic_DNA"/>
</dbReference>
<dbReference type="Gene3D" id="3.55.50.30">
    <property type="match status" value="1"/>
</dbReference>
<dbReference type="GO" id="GO:0016989">
    <property type="term" value="F:sigma factor antagonist activity"/>
    <property type="evidence" value="ECO:0007669"/>
    <property type="project" value="TreeGrafter"/>
</dbReference>
<dbReference type="PANTHER" id="PTHR30273:SF2">
    <property type="entry name" value="PROTEIN FECR"/>
    <property type="match status" value="1"/>
</dbReference>
<feature type="domain" description="Protein FecR C-terminal" evidence="1">
    <location>
        <begin position="70"/>
        <end position="137"/>
    </location>
</feature>